<dbReference type="InterPro" id="IPR036525">
    <property type="entry name" value="Tubulin/FtsZ_GTPase_sf"/>
</dbReference>
<proteinExistence type="inferred from homology"/>
<dbReference type="InterPro" id="IPR008280">
    <property type="entry name" value="Tub_FtsZ_C"/>
</dbReference>
<sequence length="214" mass="24925">MKKDINDFFMVFYIFIKNQIHFWISKMHKYYLKRILIKHCFFVEKIIFKKTSFCFVYLEKMRAILTIEIGQAGIQLGNAIWEQYCAEHGIDNTGKKEGVQPKNDSFKAFFEETSICQFVPRNLAHNAEIFVVVGQLILFDLQAELGVDLIHYSNTLVAFPLLHFLTTGMSAIVPKTHVASISYTLRDIVDECLKPSNWLVQYTNSQRKKILVQD</sequence>
<dbReference type="PANTHER" id="PTHR11588">
    <property type="entry name" value="TUBULIN"/>
    <property type="match status" value="1"/>
</dbReference>
<reference evidence="6 7" key="1">
    <citation type="journal article" date="2013" name="Curr. Biol.">
        <title>The Genome of the Foraminiferan Reticulomyxa filosa.</title>
        <authorList>
            <person name="Glockner G."/>
            <person name="Hulsmann N."/>
            <person name="Schleicher M."/>
            <person name="Noegel A.A."/>
            <person name="Eichinger L."/>
            <person name="Gallinger C."/>
            <person name="Pawlowski J."/>
            <person name="Sierra R."/>
            <person name="Euteneuer U."/>
            <person name="Pillet L."/>
            <person name="Moustafa A."/>
            <person name="Platzer M."/>
            <person name="Groth M."/>
            <person name="Szafranski K."/>
            <person name="Schliwa M."/>
        </authorList>
    </citation>
    <scope>NUCLEOTIDE SEQUENCE [LARGE SCALE GENOMIC DNA]</scope>
</reference>
<name>X6PBI8_RETFI</name>
<keyword evidence="7" id="KW-1185">Reference proteome</keyword>
<dbReference type="GO" id="GO:0005525">
    <property type="term" value="F:GTP binding"/>
    <property type="evidence" value="ECO:0007669"/>
    <property type="project" value="UniProtKB-KW"/>
</dbReference>
<dbReference type="Pfam" id="PF00091">
    <property type="entry name" value="Tubulin"/>
    <property type="match status" value="1"/>
</dbReference>
<dbReference type="GO" id="GO:0007017">
    <property type="term" value="P:microtubule-based process"/>
    <property type="evidence" value="ECO:0007669"/>
    <property type="project" value="InterPro"/>
</dbReference>
<dbReference type="SUPFAM" id="SSF52490">
    <property type="entry name" value="Tubulin nucleotide-binding domain-like"/>
    <property type="match status" value="1"/>
</dbReference>
<evidence type="ECO:0000256" key="4">
    <source>
        <dbReference type="ARBA" id="ARBA00023134"/>
    </source>
</evidence>
<comment type="similarity">
    <text evidence="1">Belongs to the tubulin family.</text>
</comment>
<dbReference type="Gene3D" id="3.40.50.1440">
    <property type="entry name" value="Tubulin/FtsZ, GTPase domain"/>
    <property type="match status" value="2"/>
</dbReference>
<dbReference type="SUPFAM" id="SSF55307">
    <property type="entry name" value="Tubulin C-terminal domain-like"/>
    <property type="match status" value="1"/>
</dbReference>
<evidence type="ECO:0000313" key="6">
    <source>
        <dbReference type="EMBL" id="ETO35478.1"/>
    </source>
</evidence>
<accession>X6PBI8</accession>
<keyword evidence="2" id="KW-0493">Microtubule</keyword>
<feature type="domain" description="Tubulin/FtsZ GTPase" evidence="5">
    <location>
        <begin position="64"/>
        <end position="128"/>
    </location>
</feature>
<evidence type="ECO:0000256" key="3">
    <source>
        <dbReference type="ARBA" id="ARBA00022741"/>
    </source>
</evidence>
<comment type="caution">
    <text evidence="6">The sequence shown here is derived from an EMBL/GenBank/DDBJ whole genome shotgun (WGS) entry which is preliminary data.</text>
</comment>
<dbReference type="InterPro" id="IPR000217">
    <property type="entry name" value="Tubulin"/>
</dbReference>
<evidence type="ECO:0000313" key="7">
    <source>
        <dbReference type="Proteomes" id="UP000023152"/>
    </source>
</evidence>
<keyword evidence="4" id="KW-0342">GTP-binding</keyword>
<dbReference type="Proteomes" id="UP000023152">
    <property type="component" value="Unassembled WGS sequence"/>
</dbReference>
<gene>
    <name evidence="6" type="ORF">RFI_01586</name>
</gene>
<dbReference type="OrthoDB" id="1662883at2759"/>
<evidence type="ECO:0000256" key="2">
    <source>
        <dbReference type="ARBA" id="ARBA00022701"/>
    </source>
</evidence>
<protein>
    <submittedName>
        <fullName evidence="6">Alpha-tubulin</fullName>
    </submittedName>
</protein>
<dbReference type="GO" id="GO:0005874">
    <property type="term" value="C:microtubule"/>
    <property type="evidence" value="ECO:0007669"/>
    <property type="project" value="UniProtKB-KW"/>
</dbReference>
<dbReference type="InterPro" id="IPR003008">
    <property type="entry name" value="Tubulin_FtsZ_GTPase"/>
</dbReference>
<organism evidence="6 7">
    <name type="scientific">Reticulomyxa filosa</name>
    <dbReference type="NCBI Taxonomy" id="46433"/>
    <lineage>
        <taxon>Eukaryota</taxon>
        <taxon>Sar</taxon>
        <taxon>Rhizaria</taxon>
        <taxon>Retaria</taxon>
        <taxon>Foraminifera</taxon>
        <taxon>Monothalamids</taxon>
        <taxon>Reticulomyxidae</taxon>
        <taxon>Reticulomyxa</taxon>
    </lineage>
</organism>
<dbReference type="AlphaFoldDB" id="X6PBI8"/>
<evidence type="ECO:0000256" key="1">
    <source>
        <dbReference type="ARBA" id="ARBA00009636"/>
    </source>
</evidence>
<evidence type="ECO:0000259" key="5">
    <source>
        <dbReference type="Pfam" id="PF00091"/>
    </source>
</evidence>
<dbReference type="EMBL" id="ASPP01001563">
    <property type="protein sequence ID" value="ETO35478.1"/>
    <property type="molecule type" value="Genomic_DNA"/>
</dbReference>
<keyword evidence="3" id="KW-0547">Nucleotide-binding</keyword>
<dbReference type="PRINTS" id="PR01161">
    <property type="entry name" value="TUBULIN"/>
</dbReference>